<evidence type="ECO:0000313" key="4">
    <source>
        <dbReference type="EMBL" id="KAH8101393.1"/>
    </source>
</evidence>
<dbReference type="Gene3D" id="3.40.50.720">
    <property type="entry name" value="NAD(P)-binding Rossmann-like Domain"/>
    <property type="match status" value="1"/>
</dbReference>
<organism evidence="4 5">
    <name type="scientific">Cristinia sonorae</name>
    <dbReference type="NCBI Taxonomy" id="1940300"/>
    <lineage>
        <taxon>Eukaryota</taxon>
        <taxon>Fungi</taxon>
        <taxon>Dikarya</taxon>
        <taxon>Basidiomycota</taxon>
        <taxon>Agaricomycotina</taxon>
        <taxon>Agaricomycetes</taxon>
        <taxon>Agaricomycetidae</taxon>
        <taxon>Agaricales</taxon>
        <taxon>Pleurotineae</taxon>
        <taxon>Stephanosporaceae</taxon>
        <taxon>Cristinia</taxon>
    </lineage>
</organism>
<evidence type="ECO:0000256" key="3">
    <source>
        <dbReference type="ARBA" id="ARBA00023002"/>
    </source>
</evidence>
<dbReference type="InterPro" id="IPR036291">
    <property type="entry name" value="NAD(P)-bd_dom_sf"/>
</dbReference>
<accession>A0A8K0UPY2</accession>
<evidence type="ECO:0000256" key="1">
    <source>
        <dbReference type="ARBA" id="ARBA00006484"/>
    </source>
</evidence>
<dbReference type="Pfam" id="PF00106">
    <property type="entry name" value="adh_short"/>
    <property type="match status" value="1"/>
</dbReference>
<dbReference type="Proteomes" id="UP000813824">
    <property type="component" value="Unassembled WGS sequence"/>
</dbReference>
<comment type="similarity">
    <text evidence="1">Belongs to the short-chain dehydrogenases/reductases (SDR) family.</text>
</comment>
<dbReference type="PANTHER" id="PTHR24320">
    <property type="entry name" value="RETINOL DEHYDROGENASE"/>
    <property type="match status" value="1"/>
</dbReference>
<reference evidence="4" key="1">
    <citation type="journal article" date="2021" name="New Phytol.">
        <title>Evolutionary innovations through gain and loss of genes in the ectomycorrhizal Boletales.</title>
        <authorList>
            <person name="Wu G."/>
            <person name="Miyauchi S."/>
            <person name="Morin E."/>
            <person name="Kuo A."/>
            <person name="Drula E."/>
            <person name="Varga T."/>
            <person name="Kohler A."/>
            <person name="Feng B."/>
            <person name="Cao Y."/>
            <person name="Lipzen A."/>
            <person name="Daum C."/>
            <person name="Hundley H."/>
            <person name="Pangilinan J."/>
            <person name="Johnson J."/>
            <person name="Barry K."/>
            <person name="LaButti K."/>
            <person name="Ng V."/>
            <person name="Ahrendt S."/>
            <person name="Min B."/>
            <person name="Choi I.G."/>
            <person name="Park H."/>
            <person name="Plett J.M."/>
            <person name="Magnuson J."/>
            <person name="Spatafora J.W."/>
            <person name="Nagy L.G."/>
            <person name="Henrissat B."/>
            <person name="Grigoriev I.V."/>
            <person name="Yang Z.L."/>
            <person name="Xu J."/>
            <person name="Martin F.M."/>
        </authorList>
    </citation>
    <scope>NUCLEOTIDE SEQUENCE</scope>
    <source>
        <strain evidence="4">KKN 215</strain>
    </source>
</reference>
<dbReference type="PANTHER" id="PTHR24320:SF282">
    <property type="entry name" value="WW DOMAIN-CONTAINING OXIDOREDUCTASE"/>
    <property type="match status" value="1"/>
</dbReference>
<keyword evidence="5" id="KW-1185">Reference proteome</keyword>
<dbReference type="GO" id="GO:0016491">
    <property type="term" value="F:oxidoreductase activity"/>
    <property type="evidence" value="ECO:0007669"/>
    <property type="project" value="UniProtKB-KW"/>
</dbReference>
<protein>
    <submittedName>
        <fullName evidence="4">NAD(P)-binding protein</fullName>
    </submittedName>
</protein>
<dbReference type="SUPFAM" id="SSF51735">
    <property type="entry name" value="NAD(P)-binding Rossmann-fold domains"/>
    <property type="match status" value="1"/>
</dbReference>
<dbReference type="InterPro" id="IPR002347">
    <property type="entry name" value="SDR_fam"/>
</dbReference>
<sequence>MGHHLSVMRQQHLPYKTAFTAKQMPDLTGRVAIVTGGNSGIGRATMKSLLNRNAKAYMASRSRSRAEKAIRELREETGKEASFLELDLSSLRSVQQAAKTFLSKEQELHILFNNAGLMPTSMDKLTTEGYDMQYGTHVLGHFLFQELLLDALTSGTSSSPDKHTRIITTTSSGAHLSTVNFGTLRDGPERRKVRLDNLYFQSKFLNGVVAYESARRYAKRKVLSFSVDPGSVRTEFFRNHPPAIRRIVEKFCVSPEQGAVSLLWAGTMPEAIQHNGQYIVPWAHVGRCRKEMYDRALGEQVWETLSEHSEDYRSL</sequence>
<dbReference type="PRINTS" id="PR00081">
    <property type="entry name" value="GDHRDH"/>
</dbReference>
<gene>
    <name evidence="4" type="ORF">BXZ70DRAFT_1063984</name>
</gene>
<evidence type="ECO:0000256" key="2">
    <source>
        <dbReference type="ARBA" id="ARBA00022857"/>
    </source>
</evidence>
<keyword evidence="2" id="KW-0521">NADP</keyword>
<dbReference type="EMBL" id="JAEVFJ010000012">
    <property type="protein sequence ID" value="KAH8101393.1"/>
    <property type="molecule type" value="Genomic_DNA"/>
</dbReference>
<dbReference type="OrthoDB" id="191139at2759"/>
<name>A0A8K0UPY2_9AGAR</name>
<keyword evidence="3" id="KW-0560">Oxidoreductase</keyword>
<comment type="caution">
    <text evidence="4">The sequence shown here is derived from an EMBL/GenBank/DDBJ whole genome shotgun (WGS) entry which is preliminary data.</text>
</comment>
<dbReference type="AlphaFoldDB" id="A0A8K0UPY2"/>
<evidence type="ECO:0000313" key="5">
    <source>
        <dbReference type="Proteomes" id="UP000813824"/>
    </source>
</evidence>
<proteinExistence type="inferred from homology"/>